<dbReference type="PROSITE" id="PS50002">
    <property type="entry name" value="SH3"/>
    <property type="match status" value="1"/>
</dbReference>
<dbReference type="InterPro" id="IPR013761">
    <property type="entry name" value="SAM/pointed_sf"/>
</dbReference>
<evidence type="ECO:0000313" key="7">
    <source>
        <dbReference type="Ensembl" id="ENSPKIP00000034040.1"/>
    </source>
</evidence>
<feature type="domain" description="SH3" evidence="5">
    <location>
        <begin position="509"/>
        <end position="570"/>
    </location>
</feature>
<keyword evidence="8" id="KW-1185">Reference proteome</keyword>
<feature type="region of interest" description="Disordered" evidence="4">
    <location>
        <begin position="574"/>
        <end position="594"/>
    </location>
</feature>
<feature type="domain" description="SAM" evidence="6">
    <location>
        <begin position="588"/>
        <end position="652"/>
    </location>
</feature>
<dbReference type="SMART" id="SM00326">
    <property type="entry name" value="SH3"/>
    <property type="match status" value="1"/>
</dbReference>
<dbReference type="GeneTree" id="ENSGT00940000156778"/>
<feature type="compositionally biased region" description="Low complexity" evidence="4">
    <location>
        <begin position="275"/>
        <end position="295"/>
    </location>
</feature>
<evidence type="ECO:0000313" key="8">
    <source>
        <dbReference type="Proteomes" id="UP000261540"/>
    </source>
</evidence>
<proteinExistence type="predicted"/>
<feature type="compositionally biased region" description="Low complexity" evidence="4">
    <location>
        <begin position="839"/>
        <end position="851"/>
    </location>
</feature>
<reference evidence="7" key="2">
    <citation type="submission" date="2025-09" db="UniProtKB">
        <authorList>
            <consortium name="Ensembl"/>
        </authorList>
    </citation>
    <scope>IDENTIFICATION</scope>
</reference>
<feature type="region of interest" description="Disordered" evidence="4">
    <location>
        <begin position="62"/>
        <end position="132"/>
    </location>
</feature>
<dbReference type="InterPro" id="IPR051725">
    <property type="entry name" value="SAM-SH3_domain_protein"/>
</dbReference>
<dbReference type="Pfam" id="PF26285">
    <property type="entry name" value="SASH1_Homeodomain"/>
    <property type="match status" value="1"/>
</dbReference>
<dbReference type="Pfam" id="PF00536">
    <property type="entry name" value="SAM_1"/>
    <property type="match status" value="1"/>
</dbReference>
<feature type="region of interest" description="Disordered" evidence="4">
    <location>
        <begin position="653"/>
        <end position="769"/>
    </location>
</feature>
<dbReference type="CDD" id="cd11967">
    <property type="entry name" value="SH3_SASH1"/>
    <property type="match status" value="1"/>
</dbReference>
<dbReference type="FunFam" id="2.30.30.40:FF:000021">
    <property type="entry name" value="Putative sam and sh3 domain-containing protein 1"/>
    <property type="match status" value="1"/>
</dbReference>
<feature type="region of interest" description="Disordered" evidence="4">
    <location>
        <begin position="381"/>
        <end position="516"/>
    </location>
</feature>
<feature type="compositionally biased region" description="Low complexity" evidence="4">
    <location>
        <begin position="431"/>
        <end position="448"/>
    </location>
</feature>
<dbReference type="FunFam" id="1.10.150.50:FF:000024">
    <property type="entry name" value="Putative sam and sh3 domain-containing protein 1"/>
    <property type="match status" value="1"/>
</dbReference>
<evidence type="ECO:0000256" key="4">
    <source>
        <dbReference type="SAM" id="MobiDB-lite"/>
    </source>
</evidence>
<keyword evidence="1 3" id="KW-0728">SH3 domain</keyword>
<feature type="compositionally biased region" description="Pro residues" evidence="4">
    <location>
        <begin position="873"/>
        <end position="882"/>
    </location>
</feature>
<dbReference type="Proteomes" id="UP000261540">
    <property type="component" value="Unplaced"/>
</dbReference>
<protein>
    <submittedName>
        <fullName evidence="7">SAM and SH3 domain containing 1b</fullName>
    </submittedName>
</protein>
<evidence type="ECO:0000259" key="6">
    <source>
        <dbReference type="PROSITE" id="PS50105"/>
    </source>
</evidence>
<feature type="compositionally biased region" description="Basic residues" evidence="4">
    <location>
        <begin position="577"/>
        <end position="587"/>
    </location>
</feature>
<evidence type="ECO:0000256" key="1">
    <source>
        <dbReference type="ARBA" id="ARBA00022443"/>
    </source>
</evidence>
<feature type="compositionally biased region" description="Low complexity" evidence="4">
    <location>
        <begin position="460"/>
        <end position="478"/>
    </location>
</feature>
<dbReference type="InterPro" id="IPR035720">
    <property type="entry name" value="SASH1_SH3"/>
</dbReference>
<dbReference type="SMART" id="SM00454">
    <property type="entry name" value="SAM"/>
    <property type="match status" value="1"/>
</dbReference>
<organism evidence="7 8">
    <name type="scientific">Paramormyrops kingsleyae</name>
    <dbReference type="NCBI Taxonomy" id="1676925"/>
    <lineage>
        <taxon>Eukaryota</taxon>
        <taxon>Metazoa</taxon>
        <taxon>Chordata</taxon>
        <taxon>Craniata</taxon>
        <taxon>Vertebrata</taxon>
        <taxon>Euteleostomi</taxon>
        <taxon>Actinopterygii</taxon>
        <taxon>Neopterygii</taxon>
        <taxon>Teleostei</taxon>
        <taxon>Osteoglossocephala</taxon>
        <taxon>Osteoglossomorpha</taxon>
        <taxon>Osteoglossiformes</taxon>
        <taxon>Mormyridae</taxon>
        <taxon>Paramormyrops</taxon>
    </lineage>
</organism>
<sequence length="1107" mass="119500">MEGEQASSSAKESPTDTSVPDSFSKLWADVMGMLDGSLGNIDDLAQEYSEYYNTHLSDVSERMEELRKRSVSQDAEPEKAEASPPSQLQLRTEIQESLGFSSAVSTPESERKVPLYKSSSEEGCGGRWDSKKKSKSFWQNFRKSQKGVMRQTSKGEDIGYVASEITMSAEERIQLMMMVKDKMITVEEALARSQEPSDDELEDSVKFRRLHKLVNSTRRVRKKLIKVEDGRKPEDPFGFEASPTCEDKSALYAGVQKKPPLAPDESRSSLLQEQTSLDGDTDSLTTSPSSSSLDTWGSHRLVKAFSRSGGGGHGLIRPARKPGSGSSFSEADGNGEEDPRATRSMPDGEMRKALPALSHGRTCSFGGFDLSNRALHVVGTATDPDSKEQEPMYKDVVKSPTTSRISKKVKSVKETVRKRISKKYSASASEQSSPDGTPSSPQSPQPDTDSLEKPPKLKAGGSVESLRSSLSGQSSMSGQTVSTTDSSASNRESVKSEDGDEEELPYGGPFCGRARVHTDFTPSPYDTDSLKLKRGDVIDIISKPPMGTWMGLLNNKVGTFKFIYVDVLSEEAEKPKRPLRRRKKGRPPKPSSVEDLLERINLKEHMPTFLFNGYEDLDTFRLLEEEDLDELNIRDPQHRAMLLTAVELLQECDSSSDPERSALAGSQEKLLSDEPAAPRDSPRDSGCYESSEHLEHGKGPRTASSFSSSAGSESGPLRQPDYPTLPMTRSTEVLQQGRKEHRSSRPFSLQGLAPPRRRQGSATMPPSRSCEVLGDTALVSVRPPWKRCHSLGDLQWEQAFDRKKSPAPASRPLSSSSSSAQDPPGGGATDSPEISMDQPSLALPLPTPLSSGDPESPEINPTASESGVQTLPKKPPIPPPVPIKKRKERLLNGLCRPTLLPLPATALPALPARSPVPADPCLPPTPGTPPAPPPAWLSDLPESACPQMHGAKVVAGKKVSHGKTADLESLLQDRLMAEGIDLTEEPYSDKHGRCGVPLCLVQRYTEDLGQAAKEVASAMDSVRVKQLRRLHRMAIPSDGLADAIRKPLLQGGASTTFDWQGGGPGLAGARLQPDGAGSAAAGGPEGTPRPAAAGGGPQGADAVVQAD</sequence>
<dbReference type="Pfam" id="PF07653">
    <property type="entry name" value="SH3_2"/>
    <property type="match status" value="1"/>
</dbReference>
<feature type="compositionally biased region" description="Polar residues" evidence="4">
    <location>
        <begin position="479"/>
        <end position="491"/>
    </location>
</feature>
<dbReference type="Gene3D" id="1.10.150.50">
    <property type="entry name" value="Transcription Factor, Ets-1"/>
    <property type="match status" value="1"/>
</dbReference>
<accession>A0A3B3SUK9</accession>
<dbReference type="InterPro" id="IPR058666">
    <property type="entry name" value="SASH1/NUB1_homeodomain"/>
</dbReference>
<feature type="region of interest" description="Disordered" evidence="4">
    <location>
        <begin position="250"/>
        <end position="360"/>
    </location>
</feature>
<dbReference type="AlphaFoldDB" id="A0A3B3SUK9"/>
<dbReference type="SUPFAM" id="SSF47769">
    <property type="entry name" value="SAM/Pointed domain"/>
    <property type="match status" value="1"/>
</dbReference>
<dbReference type="SUPFAM" id="SSF50044">
    <property type="entry name" value="SH3-domain"/>
    <property type="match status" value="1"/>
</dbReference>
<dbReference type="InterPro" id="IPR036028">
    <property type="entry name" value="SH3-like_dom_sf"/>
</dbReference>
<dbReference type="Gene3D" id="2.30.30.40">
    <property type="entry name" value="SH3 Domains"/>
    <property type="match status" value="1"/>
</dbReference>
<feature type="compositionally biased region" description="Low complexity" evidence="4">
    <location>
        <begin position="703"/>
        <end position="715"/>
    </location>
</feature>
<dbReference type="Ensembl" id="ENSPKIT00000014938.1">
    <property type="protein sequence ID" value="ENSPKIP00000034040.1"/>
    <property type="gene ID" value="ENSPKIG00000013509.1"/>
</dbReference>
<feature type="compositionally biased region" description="Basic and acidic residues" evidence="4">
    <location>
        <begin position="384"/>
        <end position="397"/>
    </location>
</feature>
<evidence type="ECO:0000256" key="3">
    <source>
        <dbReference type="PROSITE-ProRule" id="PRU00192"/>
    </source>
</evidence>
<feature type="region of interest" description="Disordered" evidence="4">
    <location>
        <begin position="1"/>
        <end position="22"/>
    </location>
</feature>
<dbReference type="PANTHER" id="PTHR12301">
    <property type="entry name" value="SAM-DOMAIN, SH3 AND NUCLEAR LOCALIZATION SIGNALS PROTEIN RELATED"/>
    <property type="match status" value="1"/>
</dbReference>
<dbReference type="PANTHER" id="PTHR12301:SF3">
    <property type="entry name" value="SAM AND SH3 DOMAIN-CONTAINING PROTEIN 1"/>
    <property type="match status" value="1"/>
</dbReference>
<feature type="compositionally biased region" description="Polar residues" evidence="4">
    <location>
        <begin position="98"/>
        <end position="107"/>
    </location>
</feature>
<feature type="compositionally biased region" description="Polar residues" evidence="4">
    <location>
        <begin position="859"/>
        <end position="869"/>
    </location>
</feature>
<dbReference type="PROSITE" id="PS50105">
    <property type="entry name" value="SAM_DOMAIN"/>
    <property type="match status" value="1"/>
</dbReference>
<dbReference type="InterPro" id="IPR001452">
    <property type="entry name" value="SH3_domain"/>
</dbReference>
<feature type="compositionally biased region" description="Basic and acidic residues" evidence="4">
    <location>
        <begin position="337"/>
        <end position="352"/>
    </location>
</feature>
<evidence type="ECO:0000256" key="2">
    <source>
        <dbReference type="ARBA" id="ARBA00022553"/>
    </source>
</evidence>
<feature type="region of interest" description="Disordered" evidence="4">
    <location>
        <begin position="1055"/>
        <end position="1107"/>
    </location>
</feature>
<keyword evidence="2" id="KW-0597">Phosphoprotein</keyword>
<name>A0A3B3SUK9_9TELE</name>
<dbReference type="InterPro" id="IPR021090">
    <property type="entry name" value="SPIDER"/>
</dbReference>
<feature type="compositionally biased region" description="Polar residues" evidence="4">
    <location>
        <begin position="1"/>
        <end position="21"/>
    </location>
</feature>
<evidence type="ECO:0000259" key="5">
    <source>
        <dbReference type="PROSITE" id="PS50002"/>
    </source>
</evidence>
<feature type="compositionally biased region" description="Low complexity" evidence="4">
    <location>
        <begin position="1075"/>
        <end position="1092"/>
    </location>
</feature>
<feature type="compositionally biased region" description="Basic and acidic residues" evidence="4">
    <location>
        <begin position="670"/>
        <end position="683"/>
    </location>
</feature>
<feature type="compositionally biased region" description="Low complexity" evidence="4">
    <location>
        <begin position="806"/>
        <end position="820"/>
    </location>
</feature>
<reference evidence="7" key="1">
    <citation type="submission" date="2025-08" db="UniProtKB">
        <authorList>
            <consortium name="Ensembl"/>
        </authorList>
    </citation>
    <scope>IDENTIFICATION</scope>
</reference>
<dbReference type="Pfam" id="PF12485">
    <property type="entry name" value="SPIDER"/>
    <property type="match status" value="1"/>
</dbReference>
<feature type="region of interest" description="Disordered" evidence="4">
    <location>
        <begin position="799"/>
        <end position="883"/>
    </location>
</feature>
<dbReference type="InterPro" id="IPR001660">
    <property type="entry name" value="SAM"/>
</dbReference>